<evidence type="ECO:0000256" key="1">
    <source>
        <dbReference type="ARBA" id="ARBA00022723"/>
    </source>
</evidence>
<feature type="compositionally biased region" description="Polar residues" evidence="5">
    <location>
        <begin position="1"/>
        <end position="13"/>
    </location>
</feature>
<proteinExistence type="predicted"/>
<evidence type="ECO:0000313" key="9">
    <source>
        <dbReference type="Proteomes" id="UP001150538"/>
    </source>
</evidence>
<sequence length="677" mass="74505">MTTATQPTMSPNHGSSADAASKKKKSKGKKVLADNSNYASVENSYPLKVRSSHGRGRHALAASRIKEGTLLCAEQATSFVIRSHCLYQFCHGCLKQSKIEEVRRNILDASGKPIPGRTQKVQVAKVTCSSCDMVAYCSDACKSAHKPLHKVQCPALKQVREICKTHGSDLDIIRLTLGLLAKRYVDKENSIEPSSDFVFGSQPTLYQLSEDLPAHREQHEKDWISSTLSTLKELIKLLPEEARISPSEAVNIACRANSESHPFLDTFDRGYYEAIGVFPLSGLYFNHSCDPNCVFVGLPNGKLEIRALTDIRANAELTVSYVDLLQPREQRRRQLLLTRHFWCKCYRCSTPLSKSEDRFMDGILCRKCHRGVMIFEETKEVSDIDELMKDIQALNNEIQGKNAVCESCSAEIPVTELVDVLKGAIESYSKAFISLREQKFAQAQTEFNNFLKKYDQKQVLHPYNSYLINSFIGLMQISQNLGESGSALSNGRQVVDRMAKSLALPPNSPELARYQATLSSLYLACAAKKEAAPKPTATTKGLIRRYRLDAKGWADLAYNARYVAFGDSHPLTLKLNQLKASIDKPSTQARARDGTAPAVASTSQTQGEAATNGASGQSKKDSAESKKASKTKDKKPTIAELQQTVQAAAAAAAEDEVNDGKSSKKPSSSSEADNSDK</sequence>
<keyword evidence="3" id="KW-0862">Zinc</keyword>
<organism evidence="8 9">
    <name type="scientific">Mycoemilia scoparia</name>
    <dbReference type="NCBI Taxonomy" id="417184"/>
    <lineage>
        <taxon>Eukaryota</taxon>
        <taxon>Fungi</taxon>
        <taxon>Fungi incertae sedis</taxon>
        <taxon>Zoopagomycota</taxon>
        <taxon>Kickxellomycotina</taxon>
        <taxon>Kickxellomycetes</taxon>
        <taxon>Kickxellales</taxon>
        <taxon>Kickxellaceae</taxon>
        <taxon>Mycoemilia</taxon>
    </lineage>
</organism>
<feature type="region of interest" description="Disordered" evidence="5">
    <location>
        <begin position="1"/>
        <end position="33"/>
    </location>
</feature>
<evidence type="ECO:0000259" key="6">
    <source>
        <dbReference type="PROSITE" id="PS50280"/>
    </source>
</evidence>
<dbReference type="Pfam" id="PF00856">
    <property type="entry name" value="SET"/>
    <property type="match status" value="1"/>
</dbReference>
<dbReference type="EMBL" id="JANBPU010000110">
    <property type="protein sequence ID" value="KAJ1916237.1"/>
    <property type="molecule type" value="Genomic_DNA"/>
</dbReference>
<dbReference type="InterPro" id="IPR046341">
    <property type="entry name" value="SET_dom_sf"/>
</dbReference>
<dbReference type="PROSITE" id="PS50865">
    <property type="entry name" value="ZF_MYND_2"/>
    <property type="match status" value="1"/>
</dbReference>
<evidence type="ECO:0000259" key="7">
    <source>
        <dbReference type="PROSITE" id="PS50865"/>
    </source>
</evidence>
<reference evidence="8" key="1">
    <citation type="submission" date="2022-07" db="EMBL/GenBank/DDBJ databases">
        <title>Phylogenomic reconstructions and comparative analyses of Kickxellomycotina fungi.</title>
        <authorList>
            <person name="Reynolds N.K."/>
            <person name="Stajich J.E."/>
            <person name="Barry K."/>
            <person name="Grigoriev I.V."/>
            <person name="Crous P."/>
            <person name="Smith M.E."/>
        </authorList>
    </citation>
    <scope>NUCLEOTIDE SEQUENCE</scope>
    <source>
        <strain evidence="8">NBRC 100468</strain>
    </source>
</reference>
<dbReference type="Gene3D" id="1.25.40.10">
    <property type="entry name" value="Tetratricopeptide repeat domain"/>
    <property type="match status" value="1"/>
</dbReference>
<gene>
    <name evidence="8" type="ORF">H4219_003905</name>
</gene>
<keyword evidence="9" id="KW-1185">Reference proteome</keyword>
<dbReference type="PANTHER" id="PTHR12197:SF282">
    <property type="entry name" value="SET DOMAIN-CONTAINING PROTEIN"/>
    <property type="match status" value="1"/>
</dbReference>
<keyword evidence="1" id="KW-0479">Metal-binding</keyword>
<dbReference type="Pfam" id="PF01753">
    <property type="entry name" value="zf-MYND"/>
    <property type="match status" value="1"/>
</dbReference>
<dbReference type="AlphaFoldDB" id="A0A9W8DNM7"/>
<name>A0A9W8DNM7_9FUNG</name>
<dbReference type="InterPro" id="IPR050869">
    <property type="entry name" value="H3K4_H4K5_MeTrfase"/>
</dbReference>
<dbReference type="PROSITE" id="PS50280">
    <property type="entry name" value="SET"/>
    <property type="match status" value="1"/>
</dbReference>
<dbReference type="Gene3D" id="6.10.140.2220">
    <property type="match status" value="1"/>
</dbReference>
<feature type="domain" description="MYND-type" evidence="7">
    <location>
        <begin position="90"/>
        <end position="153"/>
    </location>
</feature>
<evidence type="ECO:0000256" key="5">
    <source>
        <dbReference type="SAM" id="MobiDB-lite"/>
    </source>
</evidence>
<dbReference type="CDD" id="cd20071">
    <property type="entry name" value="SET_SMYD"/>
    <property type="match status" value="1"/>
</dbReference>
<evidence type="ECO:0008006" key="10">
    <source>
        <dbReference type="Google" id="ProtNLM"/>
    </source>
</evidence>
<dbReference type="PANTHER" id="PTHR12197">
    <property type="entry name" value="HISTONE-LYSINE N-METHYLTRANSFERASE SMYD"/>
    <property type="match status" value="1"/>
</dbReference>
<dbReference type="SUPFAM" id="SSF144232">
    <property type="entry name" value="HIT/MYND zinc finger-like"/>
    <property type="match status" value="1"/>
</dbReference>
<dbReference type="GO" id="GO:0008270">
    <property type="term" value="F:zinc ion binding"/>
    <property type="evidence" value="ECO:0007669"/>
    <property type="project" value="UniProtKB-KW"/>
</dbReference>
<feature type="region of interest" description="Disordered" evidence="5">
    <location>
        <begin position="585"/>
        <end position="677"/>
    </location>
</feature>
<feature type="compositionally biased region" description="Basic and acidic residues" evidence="5">
    <location>
        <begin position="618"/>
        <end position="637"/>
    </location>
</feature>
<dbReference type="Proteomes" id="UP001150538">
    <property type="component" value="Unassembled WGS sequence"/>
</dbReference>
<evidence type="ECO:0000256" key="3">
    <source>
        <dbReference type="ARBA" id="ARBA00022833"/>
    </source>
</evidence>
<keyword evidence="2 4" id="KW-0863">Zinc-finger</keyword>
<protein>
    <recommendedName>
        <fullName evidence="10">SET domain-containing protein</fullName>
    </recommendedName>
</protein>
<dbReference type="Gene3D" id="2.170.270.10">
    <property type="entry name" value="SET domain"/>
    <property type="match status" value="1"/>
</dbReference>
<comment type="caution">
    <text evidence="8">The sequence shown here is derived from an EMBL/GenBank/DDBJ whole genome shotgun (WGS) entry which is preliminary data.</text>
</comment>
<evidence type="ECO:0000256" key="2">
    <source>
        <dbReference type="ARBA" id="ARBA00022771"/>
    </source>
</evidence>
<dbReference type="OrthoDB" id="265717at2759"/>
<evidence type="ECO:0000313" key="8">
    <source>
        <dbReference type="EMBL" id="KAJ1916237.1"/>
    </source>
</evidence>
<feature type="compositionally biased region" description="Polar residues" evidence="5">
    <location>
        <begin position="600"/>
        <end position="617"/>
    </location>
</feature>
<dbReference type="SUPFAM" id="SSF82199">
    <property type="entry name" value="SET domain"/>
    <property type="match status" value="1"/>
</dbReference>
<dbReference type="InterPro" id="IPR011990">
    <property type="entry name" value="TPR-like_helical_dom_sf"/>
</dbReference>
<feature type="domain" description="SET" evidence="6">
    <location>
        <begin position="45"/>
        <end position="322"/>
    </location>
</feature>
<dbReference type="InterPro" id="IPR002893">
    <property type="entry name" value="Znf_MYND"/>
</dbReference>
<dbReference type="InterPro" id="IPR001214">
    <property type="entry name" value="SET_dom"/>
</dbReference>
<accession>A0A9W8DNM7</accession>
<evidence type="ECO:0000256" key="4">
    <source>
        <dbReference type="PROSITE-ProRule" id="PRU00134"/>
    </source>
</evidence>